<reference evidence="9" key="1">
    <citation type="journal article" date="2021" name="Int. J. Syst. Evol. Microbiol.">
        <title>Actinocatenispora comari sp. nov., an endophytic actinomycete isolated from aerial parts of Comarum salesowianum.</title>
        <authorList>
            <person name="Oyunbileg N."/>
            <person name="Iizaka Y."/>
            <person name="Hamada M."/>
            <person name="Davaapurev B.O."/>
            <person name="Fukumoto A."/>
            <person name="Tsetseg B."/>
            <person name="Kato F."/>
            <person name="Tamura T."/>
            <person name="Batkhuu J."/>
            <person name="Anzai Y."/>
        </authorList>
    </citation>
    <scope>NUCLEOTIDE SEQUENCE [LARGE SCALE GENOMIC DNA]</scope>
    <source>
        <strain evidence="9">NUM-2625</strain>
    </source>
</reference>
<keyword evidence="6" id="KW-0275">Fatty acid biosynthesis</keyword>
<dbReference type="PANTHER" id="PTHR20863:SF76">
    <property type="entry name" value="CARRIER DOMAIN-CONTAINING PROTEIN"/>
    <property type="match status" value="1"/>
</dbReference>
<dbReference type="InterPro" id="IPR036736">
    <property type="entry name" value="ACP-like_sf"/>
</dbReference>
<evidence type="ECO:0000256" key="3">
    <source>
        <dbReference type="ARBA" id="ARBA00022553"/>
    </source>
</evidence>
<keyword evidence="4" id="KW-0276">Fatty acid metabolism</keyword>
<evidence type="ECO:0000256" key="5">
    <source>
        <dbReference type="ARBA" id="ARBA00023098"/>
    </source>
</evidence>
<gene>
    <name evidence="8" type="ORF">NUM_71520</name>
</gene>
<evidence type="ECO:0000313" key="8">
    <source>
        <dbReference type="EMBL" id="GIL31898.1"/>
    </source>
</evidence>
<organism evidence="8 9">
    <name type="scientific">Actinocatenispora comari</name>
    <dbReference type="NCBI Taxonomy" id="2807577"/>
    <lineage>
        <taxon>Bacteria</taxon>
        <taxon>Bacillati</taxon>
        <taxon>Actinomycetota</taxon>
        <taxon>Actinomycetes</taxon>
        <taxon>Micromonosporales</taxon>
        <taxon>Micromonosporaceae</taxon>
        <taxon>Actinocatenispora</taxon>
    </lineage>
</organism>
<name>A0A8J4EQJ4_9ACTN</name>
<comment type="caution">
    <text evidence="8">The sequence shown here is derived from an EMBL/GenBank/DDBJ whole genome shotgun (WGS) entry which is preliminary data.</text>
</comment>
<dbReference type="InterPro" id="IPR009081">
    <property type="entry name" value="PP-bd_ACP"/>
</dbReference>
<dbReference type="GO" id="GO:0000035">
    <property type="term" value="F:acyl binding"/>
    <property type="evidence" value="ECO:0007669"/>
    <property type="project" value="TreeGrafter"/>
</dbReference>
<evidence type="ECO:0000259" key="7">
    <source>
        <dbReference type="PROSITE" id="PS50075"/>
    </source>
</evidence>
<evidence type="ECO:0000256" key="4">
    <source>
        <dbReference type="ARBA" id="ARBA00022832"/>
    </source>
</evidence>
<keyword evidence="9" id="KW-1185">Reference proteome</keyword>
<keyword evidence="2" id="KW-0444">Lipid biosynthesis</keyword>
<dbReference type="InterPro" id="IPR003231">
    <property type="entry name" value="ACP"/>
</dbReference>
<dbReference type="PROSITE" id="PS50075">
    <property type="entry name" value="CARRIER"/>
    <property type="match status" value="1"/>
</dbReference>
<dbReference type="GO" id="GO:0031177">
    <property type="term" value="F:phosphopantetheine binding"/>
    <property type="evidence" value="ECO:0007669"/>
    <property type="project" value="InterPro"/>
</dbReference>
<keyword evidence="5" id="KW-0443">Lipid metabolism</keyword>
<dbReference type="SUPFAM" id="SSF47336">
    <property type="entry name" value="ACP-like"/>
    <property type="match status" value="1"/>
</dbReference>
<keyword evidence="1" id="KW-0596">Phosphopantetheine</keyword>
<dbReference type="SMART" id="SM00823">
    <property type="entry name" value="PKS_PP"/>
    <property type="match status" value="1"/>
</dbReference>
<feature type="domain" description="Carrier" evidence="7">
    <location>
        <begin position="31"/>
        <end position="106"/>
    </location>
</feature>
<evidence type="ECO:0000256" key="6">
    <source>
        <dbReference type="ARBA" id="ARBA00023160"/>
    </source>
</evidence>
<evidence type="ECO:0000313" key="9">
    <source>
        <dbReference type="Proteomes" id="UP000614996"/>
    </source>
</evidence>
<evidence type="ECO:0000256" key="2">
    <source>
        <dbReference type="ARBA" id="ARBA00022516"/>
    </source>
</evidence>
<proteinExistence type="predicted"/>
<dbReference type="Proteomes" id="UP000614996">
    <property type="component" value="Unassembled WGS sequence"/>
</dbReference>
<dbReference type="Gene3D" id="1.10.1200.10">
    <property type="entry name" value="ACP-like"/>
    <property type="match status" value="1"/>
</dbReference>
<evidence type="ECO:0000256" key="1">
    <source>
        <dbReference type="ARBA" id="ARBA00022450"/>
    </source>
</evidence>
<dbReference type="AlphaFoldDB" id="A0A8J4EQJ4"/>
<sequence>MTDGGQARELLVLRFDRPNAKKGDEMATTTQLDREEVRALVADALDVDVEDVTDTADFIDDLGVDSLMALEIMVRLEKKYGFKLAESEFKRINNFDTAFRILTEKMSTA</sequence>
<dbReference type="PANTHER" id="PTHR20863">
    <property type="entry name" value="ACYL CARRIER PROTEIN"/>
    <property type="match status" value="1"/>
</dbReference>
<protein>
    <recommendedName>
        <fullName evidence="7">Carrier domain-containing protein</fullName>
    </recommendedName>
</protein>
<accession>A0A8J4EQJ4</accession>
<dbReference type="Pfam" id="PF00550">
    <property type="entry name" value="PP-binding"/>
    <property type="match status" value="1"/>
</dbReference>
<dbReference type="EMBL" id="BOPO01000150">
    <property type="protein sequence ID" value="GIL31898.1"/>
    <property type="molecule type" value="Genomic_DNA"/>
</dbReference>
<keyword evidence="3" id="KW-0597">Phosphoprotein</keyword>
<dbReference type="GO" id="GO:0000036">
    <property type="term" value="F:acyl carrier activity"/>
    <property type="evidence" value="ECO:0007669"/>
    <property type="project" value="TreeGrafter"/>
</dbReference>
<dbReference type="InterPro" id="IPR020806">
    <property type="entry name" value="PKS_PP-bd"/>
</dbReference>